<evidence type="ECO:0000259" key="1">
    <source>
        <dbReference type="Pfam" id="PF00326"/>
    </source>
</evidence>
<name>A0A7X2J167_9BACI</name>
<dbReference type="Gene3D" id="3.40.50.1820">
    <property type="entry name" value="alpha/beta hydrolase"/>
    <property type="match status" value="1"/>
</dbReference>
<dbReference type="InterPro" id="IPR029058">
    <property type="entry name" value="AB_hydrolase_fold"/>
</dbReference>
<dbReference type="OrthoDB" id="31158at2"/>
<dbReference type="EMBL" id="WKKI01000036">
    <property type="protein sequence ID" value="MRX73480.1"/>
    <property type="molecule type" value="Genomic_DNA"/>
</dbReference>
<sequence>MVIIEKLYIEKLPVLHIVKENAQTESVPLVIFIHGFTSAKEMNLQYAYLMAERGLRVVLPDVALHGERSKNIPLRELSLHFWSIVLQTISEIEQIKEHFENKNLLNSVKTGVAGTSLGGITTLGALTQYPWIAAAVSLMGDPAYGKMLERQISGMKQQSNDLPMTEMEIQEQAASLRKYDLSIHTELLKQRPLLFWHGEKDQVVPIQQATLFYEKVKPAYKKHPENIQFITDPHAEHKVSMEGMFAAAEWLAQHLKA</sequence>
<organism evidence="2 3">
    <name type="scientific">Metabacillus lacus</name>
    <dbReference type="NCBI Taxonomy" id="1983721"/>
    <lineage>
        <taxon>Bacteria</taxon>
        <taxon>Bacillati</taxon>
        <taxon>Bacillota</taxon>
        <taxon>Bacilli</taxon>
        <taxon>Bacillales</taxon>
        <taxon>Bacillaceae</taxon>
        <taxon>Metabacillus</taxon>
    </lineage>
</organism>
<evidence type="ECO:0000313" key="3">
    <source>
        <dbReference type="Proteomes" id="UP000448867"/>
    </source>
</evidence>
<dbReference type="Proteomes" id="UP000448867">
    <property type="component" value="Unassembled WGS sequence"/>
</dbReference>
<comment type="caution">
    <text evidence="2">The sequence shown here is derived from an EMBL/GenBank/DDBJ whole genome shotgun (WGS) entry which is preliminary data.</text>
</comment>
<dbReference type="Pfam" id="PF00326">
    <property type="entry name" value="Peptidase_S9"/>
    <property type="match status" value="1"/>
</dbReference>
<proteinExistence type="predicted"/>
<dbReference type="InterPro" id="IPR001375">
    <property type="entry name" value="Peptidase_S9_cat"/>
</dbReference>
<feature type="domain" description="Peptidase S9 prolyl oligopeptidase catalytic" evidence="1">
    <location>
        <begin position="88"/>
        <end position="244"/>
    </location>
</feature>
<dbReference type="RefSeq" id="WP_154308945.1">
    <property type="nucleotide sequence ID" value="NZ_WKKI01000036.1"/>
</dbReference>
<dbReference type="GO" id="GO:0006508">
    <property type="term" value="P:proteolysis"/>
    <property type="evidence" value="ECO:0007669"/>
    <property type="project" value="InterPro"/>
</dbReference>
<dbReference type="PANTHER" id="PTHR47381">
    <property type="entry name" value="ALPHA/BETA-HYDROLASES SUPERFAMILY PROTEIN"/>
    <property type="match status" value="1"/>
</dbReference>
<gene>
    <name evidence="2" type="ORF">GJU40_15155</name>
</gene>
<dbReference type="PANTHER" id="PTHR47381:SF3">
    <property type="entry name" value="ALPHA_BETA-HYDROLASES SUPERFAMILY PROTEIN"/>
    <property type="match status" value="1"/>
</dbReference>
<evidence type="ECO:0000313" key="2">
    <source>
        <dbReference type="EMBL" id="MRX73480.1"/>
    </source>
</evidence>
<dbReference type="GO" id="GO:0008236">
    <property type="term" value="F:serine-type peptidase activity"/>
    <property type="evidence" value="ECO:0007669"/>
    <property type="project" value="InterPro"/>
</dbReference>
<protein>
    <submittedName>
        <fullName evidence="2">Prolyl oligopeptidase family serine peptidase</fullName>
    </submittedName>
</protein>
<accession>A0A7X2J167</accession>
<dbReference type="AlphaFoldDB" id="A0A7X2J167"/>
<keyword evidence="3" id="KW-1185">Reference proteome</keyword>
<dbReference type="SUPFAM" id="SSF53474">
    <property type="entry name" value="alpha/beta-Hydrolases"/>
    <property type="match status" value="1"/>
</dbReference>
<reference evidence="2 3" key="1">
    <citation type="submission" date="2019-11" db="EMBL/GenBank/DDBJ databases">
        <title>Bacillus lacus genome.</title>
        <authorList>
            <person name="Allen C.J."/>
            <person name="Newman J.D."/>
        </authorList>
    </citation>
    <scope>NUCLEOTIDE SEQUENCE [LARGE SCALE GENOMIC DNA]</scope>
    <source>
        <strain evidence="2 3">KCTC 33946</strain>
    </source>
</reference>